<protein>
    <submittedName>
        <fullName evidence="1">Uncharacterized protein</fullName>
    </submittedName>
</protein>
<keyword evidence="2" id="KW-1185">Reference proteome</keyword>
<reference evidence="1 2" key="1">
    <citation type="journal article" date="2018" name="Front. Plant Sci.">
        <title>Red Clover (Trifolium pratense) and Zigzag Clover (T. medium) - A Picture of Genomic Similarities and Differences.</title>
        <authorList>
            <person name="Dluhosova J."/>
            <person name="Istvanek J."/>
            <person name="Nedelnik J."/>
            <person name="Repkova J."/>
        </authorList>
    </citation>
    <scope>NUCLEOTIDE SEQUENCE [LARGE SCALE GENOMIC DNA]</scope>
    <source>
        <strain evidence="2">cv. 10/8</strain>
        <tissue evidence="1">Leaf</tissue>
    </source>
</reference>
<sequence length="76" mass="8347">VRIVLTYNTHSDHLATDVRLLNTLPYAQHYWAWCVDINGGWPDNGNLITACKVRIVGMRGKSRNSVAAPVEAGLGV</sequence>
<comment type="caution">
    <text evidence="1">The sequence shown here is derived from an EMBL/GenBank/DDBJ whole genome shotgun (WGS) entry which is preliminary data.</text>
</comment>
<feature type="non-terminal residue" evidence="1">
    <location>
        <position position="1"/>
    </location>
</feature>
<organism evidence="1 2">
    <name type="scientific">Trifolium medium</name>
    <dbReference type="NCBI Taxonomy" id="97028"/>
    <lineage>
        <taxon>Eukaryota</taxon>
        <taxon>Viridiplantae</taxon>
        <taxon>Streptophyta</taxon>
        <taxon>Embryophyta</taxon>
        <taxon>Tracheophyta</taxon>
        <taxon>Spermatophyta</taxon>
        <taxon>Magnoliopsida</taxon>
        <taxon>eudicotyledons</taxon>
        <taxon>Gunneridae</taxon>
        <taxon>Pentapetalae</taxon>
        <taxon>rosids</taxon>
        <taxon>fabids</taxon>
        <taxon>Fabales</taxon>
        <taxon>Fabaceae</taxon>
        <taxon>Papilionoideae</taxon>
        <taxon>50 kb inversion clade</taxon>
        <taxon>NPAAA clade</taxon>
        <taxon>Hologalegina</taxon>
        <taxon>IRL clade</taxon>
        <taxon>Trifolieae</taxon>
        <taxon>Trifolium</taxon>
    </lineage>
</organism>
<proteinExistence type="predicted"/>
<dbReference type="EMBL" id="LXQA010044910">
    <property type="protein sequence ID" value="MCI00995.1"/>
    <property type="molecule type" value="Genomic_DNA"/>
</dbReference>
<name>A0A392NR86_9FABA</name>
<accession>A0A392NR86</accession>
<dbReference type="AlphaFoldDB" id="A0A392NR86"/>
<dbReference type="Proteomes" id="UP000265520">
    <property type="component" value="Unassembled WGS sequence"/>
</dbReference>
<evidence type="ECO:0000313" key="2">
    <source>
        <dbReference type="Proteomes" id="UP000265520"/>
    </source>
</evidence>
<evidence type="ECO:0000313" key="1">
    <source>
        <dbReference type="EMBL" id="MCI00995.1"/>
    </source>
</evidence>